<organism evidence="2 3">
    <name type="scientific">Glossina pallidipes</name>
    <name type="common">Tsetse fly</name>
    <dbReference type="NCBI Taxonomy" id="7398"/>
    <lineage>
        <taxon>Eukaryota</taxon>
        <taxon>Metazoa</taxon>
        <taxon>Ecdysozoa</taxon>
        <taxon>Arthropoda</taxon>
        <taxon>Hexapoda</taxon>
        <taxon>Insecta</taxon>
        <taxon>Pterygota</taxon>
        <taxon>Neoptera</taxon>
        <taxon>Endopterygota</taxon>
        <taxon>Diptera</taxon>
        <taxon>Brachycera</taxon>
        <taxon>Muscomorpha</taxon>
        <taxon>Hippoboscoidea</taxon>
        <taxon>Glossinidae</taxon>
        <taxon>Glossina</taxon>
    </lineage>
</organism>
<evidence type="ECO:0000313" key="2">
    <source>
        <dbReference type="EnsemblMetazoa" id="GPAI036903-PA"/>
    </source>
</evidence>
<sequence length="132" mass="14631">MLSKDFLLPAIFVCIHFVYKLFSNVPGILCQNTKTATFDAVIGVPSGPTTSGVGPFDSLDCPERVPSGTMPLSGSLKLLKQIERKRDTTHLKIHTKITENLLAIHEMICLMSYVFVLNAMVIVENEHNNNNE</sequence>
<reference evidence="2" key="2">
    <citation type="submission" date="2020-05" db="UniProtKB">
        <authorList>
            <consortium name="EnsemblMetazoa"/>
        </authorList>
    </citation>
    <scope>IDENTIFICATION</scope>
    <source>
        <strain evidence="2">IAEA</strain>
    </source>
</reference>
<keyword evidence="3" id="KW-1185">Reference proteome</keyword>
<evidence type="ECO:0000313" key="3">
    <source>
        <dbReference type="Proteomes" id="UP000092445"/>
    </source>
</evidence>
<protein>
    <submittedName>
        <fullName evidence="2">Uncharacterized protein</fullName>
    </submittedName>
</protein>
<name>A0A1B0A7R1_GLOPL</name>
<proteinExistence type="predicted"/>
<keyword evidence="1" id="KW-0472">Membrane</keyword>
<feature type="transmembrane region" description="Helical" evidence="1">
    <location>
        <begin position="101"/>
        <end position="123"/>
    </location>
</feature>
<dbReference type="VEuPathDB" id="VectorBase:GPAI036903"/>
<dbReference type="EnsemblMetazoa" id="GPAI036903-RA">
    <property type="protein sequence ID" value="GPAI036903-PA"/>
    <property type="gene ID" value="GPAI036903"/>
</dbReference>
<keyword evidence="1" id="KW-1133">Transmembrane helix</keyword>
<dbReference type="Proteomes" id="UP000092445">
    <property type="component" value="Unassembled WGS sequence"/>
</dbReference>
<evidence type="ECO:0000256" key="1">
    <source>
        <dbReference type="SAM" id="Phobius"/>
    </source>
</evidence>
<accession>A0A1B0A7R1</accession>
<dbReference type="AlphaFoldDB" id="A0A1B0A7R1"/>
<keyword evidence="1" id="KW-0812">Transmembrane</keyword>
<reference evidence="3" key="1">
    <citation type="submission" date="2014-03" db="EMBL/GenBank/DDBJ databases">
        <authorList>
            <person name="Aksoy S."/>
            <person name="Warren W."/>
            <person name="Wilson R.K."/>
        </authorList>
    </citation>
    <scope>NUCLEOTIDE SEQUENCE [LARGE SCALE GENOMIC DNA]</scope>
    <source>
        <strain evidence="3">IAEA</strain>
    </source>
</reference>
<feature type="transmembrane region" description="Helical" evidence="1">
    <location>
        <begin position="6"/>
        <end position="22"/>
    </location>
</feature>